<comment type="caution">
    <text evidence="2">The sequence shown here is derived from an EMBL/GenBank/DDBJ whole genome shotgun (WGS) entry which is preliminary data.</text>
</comment>
<evidence type="ECO:0000256" key="1">
    <source>
        <dbReference type="SAM" id="MobiDB-lite"/>
    </source>
</evidence>
<evidence type="ECO:0000313" key="2">
    <source>
        <dbReference type="EMBL" id="KAG9268392.1"/>
    </source>
</evidence>
<sequence length="101" mass="11739">MEERERRIVSPLEIQLKKLVSSTAEKDKQIQDLQCNVTTQTQEIRAGDLQARLNKKEAEIHRLQEELSKLAHTISTKETKANLHRDSSTQVRYNQTDPQWG</sequence>
<dbReference type="EMBL" id="JAICCE010000014">
    <property type="protein sequence ID" value="KAG9268392.1"/>
    <property type="molecule type" value="Genomic_DNA"/>
</dbReference>
<evidence type="ECO:0000313" key="3">
    <source>
        <dbReference type="Proteomes" id="UP000752171"/>
    </source>
</evidence>
<accession>A0A8T2LEI7</accession>
<dbReference type="Proteomes" id="UP000752171">
    <property type="component" value="Unassembled WGS sequence"/>
</dbReference>
<feature type="region of interest" description="Disordered" evidence="1">
    <location>
        <begin position="78"/>
        <end position="101"/>
    </location>
</feature>
<dbReference type="AlphaFoldDB" id="A0A8T2LEI7"/>
<feature type="compositionally biased region" description="Polar residues" evidence="1">
    <location>
        <begin position="88"/>
        <end position="101"/>
    </location>
</feature>
<name>A0A8T2LEI7_ASTMX</name>
<reference evidence="2 3" key="1">
    <citation type="submission" date="2021-07" db="EMBL/GenBank/DDBJ databases">
        <authorList>
            <person name="Imarazene B."/>
            <person name="Zahm M."/>
            <person name="Klopp C."/>
            <person name="Cabau C."/>
            <person name="Beille S."/>
            <person name="Jouanno E."/>
            <person name="Castinel A."/>
            <person name="Lluch J."/>
            <person name="Gil L."/>
            <person name="Kuchtly C."/>
            <person name="Lopez Roques C."/>
            <person name="Donnadieu C."/>
            <person name="Parrinello H."/>
            <person name="Journot L."/>
            <person name="Du K."/>
            <person name="Schartl M."/>
            <person name="Retaux S."/>
            <person name="Guiguen Y."/>
        </authorList>
    </citation>
    <scope>NUCLEOTIDE SEQUENCE [LARGE SCALE GENOMIC DNA]</scope>
    <source>
        <strain evidence="2">Pach_M1</strain>
        <tissue evidence="2">Testis</tissue>
    </source>
</reference>
<feature type="compositionally biased region" description="Basic and acidic residues" evidence="1">
    <location>
        <begin position="78"/>
        <end position="87"/>
    </location>
</feature>
<gene>
    <name evidence="2" type="ORF">AMEX_G17364</name>
</gene>
<proteinExistence type="predicted"/>
<organism evidence="2 3">
    <name type="scientific">Astyanax mexicanus</name>
    <name type="common">Blind cave fish</name>
    <name type="synonym">Astyanax fasciatus mexicanus</name>
    <dbReference type="NCBI Taxonomy" id="7994"/>
    <lineage>
        <taxon>Eukaryota</taxon>
        <taxon>Metazoa</taxon>
        <taxon>Chordata</taxon>
        <taxon>Craniata</taxon>
        <taxon>Vertebrata</taxon>
        <taxon>Euteleostomi</taxon>
        <taxon>Actinopterygii</taxon>
        <taxon>Neopterygii</taxon>
        <taxon>Teleostei</taxon>
        <taxon>Ostariophysi</taxon>
        <taxon>Characiformes</taxon>
        <taxon>Characoidei</taxon>
        <taxon>Acestrorhamphidae</taxon>
        <taxon>Acestrorhamphinae</taxon>
        <taxon>Astyanax</taxon>
    </lineage>
</organism>
<protein>
    <submittedName>
        <fullName evidence="2">Kinesin-like protein KIF20B isoform X1</fullName>
    </submittedName>
</protein>